<organism evidence="1 2">
    <name type="scientific">Molorchus minor</name>
    <dbReference type="NCBI Taxonomy" id="1323400"/>
    <lineage>
        <taxon>Eukaryota</taxon>
        <taxon>Metazoa</taxon>
        <taxon>Ecdysozoa</taxon>
        <taxon>Arthropoda</taxon>
        <taxon>Hexapoda</taxon>
        <taxon>Insecta</taxon>
        <taxon>Pterygota</taxon>
        <taxon>Neoptera</taxon>
        <taxon>Endopterygota</taxon>
        <taxon>Coleoptera</taxon>
        <taxon>Polyphaga</taxon>
        <taxon>Cucujiformia</taxon>
        <taxon>Chrysomeloidea</taxon>
        <taxon>Cerambycidae</taxon>
        <taxon>Lamiinae</taxon>
        <taxon>Monochamini</taxon>
        <taxon>Molorchus</taxon>
    </lineage>
</organism>
<name>A0ABQ9IZG3_9CUCU</name>
<dbReference type="EMBL" id="JAPWTJ010001786">
    <property type="protein sequence ID" value="KAJ8969517.1"/>
    <property type="molecule type" value="Genomic_DNA"/>
</dbReference>
<accession>A0ABQ9IZG3</accession>
<keyword evidence="2" id="KW-1185">Reference proteome</keyword>
<dbReference type="Proteomes" id="UP001162164">
    <property type="component" value="Unassembled WGS sequence"/>
</dbReference>
<protein>
    <submittedName>
        <fullName evidence="1">Uncharacterized protein</fullName>
    </submittedName>
</protein>
<evidence type="ECO:0000313" key="2">
    <source>
        <dbReference type="Proteomes" id="UP001162164"/>
    </source>
</evidence>
<evidence type="ECO:0000313" key="1">
    <source>
        <dbReference type="EMBL" id="KAJ8969517.1"/>
    </source>
</evidence>
<reference evidence="1" key="1">
    <citation type="journal article" date="2023" name="Insect Mol. Biol.">
        <title>Genome sequencing provides insights into the evolution of gene families encoding plant cell wall-degrading enzymes in longhorned beetles.</title>
        <authorList>
            <person name="Shin N.R."/>
            <person name="Okamura Y."/>
            <person name="Kirsch R."/>
            <person name="Pauchet Y."/>
        </authorList>
    </citation>
    <scope>NUCLEOTIDE SEQUENCE</scope>
    <source>
        <strain evidence="1">MMC_N1</strain>
    </source>
</reference>
<proteinExistence type="predicted"/>
<comment type="caution">
    <text evidence="1">The sequence shown here is derived from an EMBL/GenBank/DDBJ whole genome shotgun (WGS) entry which is preliminary data.</text>
</comment>
<gene>
    <name evidence="1" type="ORF">NQ317_002206</name>
</gene>
<sequence>MTEDLLDTSSQVLCIKEQIGYVDNNIAVITQVCGFHTSSIPIIARRTGNIVAIRKDSPEAQRIIITERVKQFGLYEDNNY</sequence>